<proteinExistence type="predicted"/>
<dbReference type="Proteomes" id="UP000469185">
    <property type="component" value="Unassembled WGS sequence"/>
</dbReference>
<reference evidence="1 2" key="1">
    <citation type="submission" date="2020-02" db="EMBL/GenBank/DDBJ databases">
        <authorList>
            <person name="Li X.-J."/>
            <person name="Feng X.-M."/>
        </authorList>
    </citation>
    <scope>NUCLEOTIDE SEQUENCE [LARGE SCALE GENOMIC DNA]</scope>
    <source>
        <strain evidence="1 2">CGMCC 4.7225</strain>
    </source>
</reference>
<evidence type="ECO:0000313" key="2">
    <source>
        <dbReference type="Proteomes" id="UP000469185"/>
    </source>
</evidence>
<organism evidence="1 2">
    <name type="scientific">Phytoactinopolyspora alkaliphila</name>
    <dbReference type="NCBI Taxonomy" id="1783498"/>
    <lineage>
        <taxon>Bacteria</taxon>
        <taxon>Bacillati</taxon>
        <taxon>Actinomycetota</taxon>
        <taxon>Actinomycetes</taxon>
        <taxon>Jiangellales</taxon>
        <taxon>Jiangellaceae</taxon>
        <taxon>Phytoactinopolyspora</taxon>
    </lineage>
</organism>
<evidence type="ECO:0000313" key="1">
    <source>
        <dbReference type="EMBL" id="NED97807.1"/>
    </source>
</evidence>
<name>A0A6N9YS93_9ACTN</name>
<dbReference type="AlphaFoldDB" id="A0A6N9YS93"/>
<protein>
    <submittedName>
        <fullName evidence="1">Uncharacterized protein</fullName>
    </submittedName>
</protein>
<keyword evidence="2" id="KW-1185">Reference proteome</keyword>
<gene>
    <name evidence="1" type="ORF">G1H11_21135</name>
</gene>
<accession>A0A6N9YS93</accession>
<dbReference type="EMBL" id="JAAGOB010000014">
    <property type="protein sequence ID" value="NED97807.1"/>
    <property type="molecule type" value="Genomic_DNA"/>
</dbReference>
<sequence length="148" mass="17083">MAITIQRLELRVRPGHLPWDSSRRYDTVDFLLDGRDLQEWLKRWTPPEHRGVDGYLGHPVGTDVDELLAGRWSGDAEGFGGRTALLGCQCTEIGCGPLVCTIQIDRSAVTWSEFSRFRGPTFDYEPVEFEFERHMYDQAIEQFMTSRR</sequence>
<comment type="caution">
    <text evidence="1">The sequence shown here is derived from an EMBL/GenBank/DDBJ whole genome shotgun (WGS) entry which is preliminary data.</text>
</comment>
<dbReference type="RefSeq" id="WP_163820602.1">
    <property type="nucleotide sequence ID" value="NZ_JAAGOB010000014.1"/>
</dbReference>